<dbReference type="GO" id="GO:0005509">
    <property type="term" value="F:calcium ion binding"/>
    <property type="evidence" value="ECO:0007669"/>
    <property type="project" value="InterPro"/>
</dbReference>
<dbReference type="SUPFAM" id="SSF49313">
    <property type="entry name" value="Cadherin-like"/>
    <property type="match status" value="4"/>
</dbReference>
<evidence type="ECO:0000313" key="3">
    <source>
        <dbReference type="EMBL" id="XBO43601.1"/>
    </source>
</evidence>
<keyword evidence="2" id="KW-1133">Transmembrane helix</keyword>
<dbReference type="InterPro" id="IPR011050">
    <property type="entry name" value="Pectin_lyase_fold/virulence"/>
</dbReference>
<dbReference type="InterPro" id="IPR006626">
    <property type="entry name" value="PbH1"/>
</dbReference>
<accession>A0AAU7JTK6</accession>
<dbReference type="Pfam" id="PF05345">
    <property type="entry name" value="He_PIG"/>
    <property type="match status" value="3"/>
</dbReference>
<feature type="transmembrane region" description="Helical" evidence="2">
    <location>
        <begin position="38"/>
        <end position="60"/>
    </location>
</feature>
<feature type="compositionally biased region" description="Low complexity" evidence="1">
    <location>
        <begin position="1131"/>
        <end position="1148"/>
    </location>
</feature>
<evidence type="ECO:0000256" key="1">
    <source>
        <dbReference type="SAM" id="MobiDB-lite"/>
    </source>
</evidence>
<dbReference type="GO" id="GO:0016020">
    <property type="term" value="C:membrane"/>
    <property type="evidence" value="ECO:0007669"/>
    <property type="project" value="InterPro"/>
</dbReference>
<organism evidence="3">
    <name type="scientific">Pedococcus sp. KACC 23699</name>
    <dbReference type="NCBI Taxonomy" id="3149228"/>
    <lineage>
        <taxon>Bacteria</taxon>
        <taxon>Bacillati</taxon>
        <taxon>Actinomycetota</taxon>
        <taxon>Actinomycetes</taxon>
        <taxon>Micrococcales</taxon>
        <taxon>Intrasporangiaceae</taxon>
        <taxon>Pedococcus</taxon>
    </lineage>
</organism>
<evidence type="ECO:0000256" key="2">
    <source>
        <dbReference type="SAM" id="Phobius"/>
    </source>
</evidence>
<dbReference type="Gene3D" id="2.60.40.10">
    <property type="entry name" value="Immunoglobulins"/>
    <property type="match status" value="4"/>
</dbReference>
<feature type="compositionally biased region" description="Pro residues" evidence="1">
    <location>
        <begin position="1094"/>
        <end position="1130"/>
    </location>
</feature>
<dbReference type="AlphaFoldDB" id="A0AAU7JTK6"/>
<reference evidence="3" key="1">
    <citation type="submission" date="2024-05" db="EMBL/GenBank/DDBJ databases">
        <authorList>
            <person name="Kim S."/>
            <person name="Heo J."/>
            <person name="Choi H."/>
            <person name="Choi Y."/>
            <person name="Kwon S.-W."/>
            <person name="Kim Y."/>
        </authorList>
    </citation>
    <scope>NUCLEOTIDE SEQUENCE</scope>
    <source>
        <strain evidence="3">KACC 23699</strain>
    </source>
</reference>
<keyword evidence="2" id="KW-0472">Membrane</keyword>
<dbReference type="EMBL" id="CP157483">
    <property type="protein sequence ID" value="XBO43601.1"/>
    <property type="molecule type" value="Genomic_DNA"/>
</dbReference>
<dbReference type="RefSeq" id="WP_406831041.1">
    <property type="nucleotide sequence ID" value="NZ_CP157483.1"/>
</dbReference>
<feature type="region of interest" description="Disordered" evidence="1">
    <location>
        <begin position="1094"/>
        <end position="1149"/>
    </location>
</feature>
<dbReference type="GO" id="GO:0005975">
    <property type="term" value="P:carbohydrate metabolic process"/>
    <property type="evidence" value="ECO:0007669"/>
    <property type="project" value="UniProtKB-ARBA"/>
</dbReference>
<protein>
    <submittedName>
        <fullName evidence="3">Ig domain-containing protein</fullName>
    </submittedName>
</protein>
<gene>
    <name evidence="3" type="ORF">ABEG17_18880</name>
</gene>
<dbReference type="SMART" id="SM00710">
    <property type="entry name" value="PbH1"/>
    <property type="match status" value="4"/>
</dbReference>
<dbReference type="InterPro" id="IPR015919">
    <property type="entry name" value="Cadherin-like_sf"/>
</dbReference>
<dbReference type="InterPro" id="IPR012334">
    <property type="entry name" value="Pectin_lyas_fold"/>
</dbReference>
<dbReference type="InterPro" id="IPR013783">
    <property type="entry name" value="Ig-like_fold"/>
</dbReference>
<dbReference type="SUPFAM" id="SSF51126">
    <property type="entry name" value="Pectin lyase-like"/>
    <property type="match status" value="1"/>
</dbReference>
<sequence>MIEPSDSAYHGNLAETFERQRRPRCKTLEGRLMIRTYFVARTVISMLAAGAVTAGGVVLVQQPAAAATSNLTVTTTADVPTTTGACASASTVVAPSPVSLRETVCLANNLAASTGNAVVITVPSGTYTLTYGQLKIGTPANSNISVNGAGAASTTISGGGASRIFDADPNVVGGVNITLTGLTLTGALDNTIGGGAIIGGAQNLTNGDSLTVDSSVITDNHVNTTSPSQTLIGGGGINFAGGSLTITNSTLSNNSSGSSEGSAVSYRAQGHAPNERLTVRNTTFSGNTQVNNSGGTDGGALSVYAPSAAGQFSIINSMFLNNSVTSTLGYSRGAAIITSSGTLTVTGSTFVGNSATGGSQQTGGAIQLIGTASTLRYNRFYKNVATAGSGVHLAGAAAVVATDNWWGCNGGPGAAGCDTVVNISSVPRLVLTGSASPSTVTGPNAASTITTSLLTDSGGLPISAANLGAFANLPIGWSNPRPGDARVSPTTSNLVGAQASTGYNSGTGSGPGGVTATLDNGSLVIALVVDAAPAITSADHVTFSVGVASSFTITTTGYPAPSISRTAALPSGVSFIDHGNGTATISGTPSAGSGGSYPVGLTASNSTATAATQTLTVTVPQAPTFTSAATATFTAGTLGSITVTTTGPPTVTAVSESGTLPTGLSFQDNGDGTAVLSGTPVAGSGGSYPVQLTATNGINPDATQTLTVTVDQAPSVTLDPISQRAAPGDAVTFAATGDGYPAPTVRWQVSADGGLTFTDILTATSTNYTQVATAADTGHQYRAMFSNAVSSVPSAAATLLVGTAPAFTSADHATFSAGTSGSFTVLATGTPAPAITTNDLPGWLTLTDHGDGSATVAGTAPPGSGGTPGFTLHASNGFDPAVSQSFTLTVTEAPGITSADHTMCTVGVAGNFTVTATGGFPTPPALLETGPLPAGITFVDQGDGTATLSGTAPSPAEAGSYPITVTASNGGSESSSQQFLLTVERAPVLALPPTVPASDGPLTGVPAQSTPGQLLLDVSGSGFAPGAPITLGTYSPATVVGHTTADSTGAFHTTLQLPTAAGQDTVLAAGIAPDGTDRYLEAITEIVATPVPTTPVPTTPVPTTPVPTTPVPTTPVPTTPVPTTPVPTTPVPTTAAASSSPASPSSASRGALAFTGLPEDPLKVLGWAAILLLAGLALLASSQRRSRRH</sequence>
<keyword evidence="2" id="KW-0812">Transmembrane</keyword>
<proteinExistence type="predicted"/>
<name>A0AAU7JTK6_9MICO</name>
<dbReference type="Gene3D" id="2.160.20.10">
    <property type="entry name" value="Single-stranded right-handed beta-helix, Pectin lyase-like"/>
    <property type="match status" value="1"/>
</dbReference>
<dbReference type="SUPFAM" id="SSF48726">
    <property type="entry name" value="Immunoglobulin"/>
    <property type="match status" value="1"/>
</dbReference>
<dbReference type="InterPro" id="IPR036179">
    <property type="entry name" value="Ig-like_dom_sf"/>
</dbReference>
<feature type="transmembrane region" description="Helical" evidence="2">
    <location>
        <begin position="1164"/>
        <end position="1181"/>
    </location>
</feature>